<reference evidence="1 2" key="1">
    <citation type="journal article" date="2022" name="bioRxiv">
        <title>Ecology and evolution of chlamydial symbionts of arthropods.</title>
        <authorList>
            <person name="Halter T."/>
            <person name="Koestlbacher S."/>
            <person name="Collingro A."/>
            <person name="Sixt B.S."/>
            <person name="Toenshoff E.R."/>
            <person name="Hendrickx F."/>
            <person name="Kostanjsek R."/>
            <person name="Horn M."/>
        </authorList>
    </citation>
    <scope>NUCLEOTIDE SEQUENCE [LARGE SCALE GENOMIC DNA]</scope>
    <source>
        <strain evidence="1">W744xW776</strain>
    </source>
</reference>
<accession>A0ABX8V6B5</accession>
<proteinExistence type="predicted"/>
<dbReference type="InterPro" id="IPR056408">
    <property type="entry name" value="CT021-like"/>
</dbReference>
<organism evidence="1 2">
    <name type="scientific">Candidatus Rhabdochlamydia oedothoracis</name>
    <dbReference type="NCBI Taxonomy" id="2720720"/>
    <lineage>
        <taxon>Bacteria</taxon>
        <taxon>Pseudomonadati</taxon>
        <taxon>Chlamydiota</taxon>
        <taxon>Chlamydiia</taxon>
        <taxon>Parachlamydiales</taxon>
        <taxon>Candidatus Rhabdochlamydiaceae</taxon>
        <taxon>Candidatus Rhabdochlamydia</taxon>
    </lineage>
</organism>
<evidence type="ECO:0000313" key="2">
    <source>
        <dbReference type="Proteomes" id="UP000826014"/>
    </source>
</evidence>
<evidence type="ECO:0000313" key="1">
    <source>
        <dbReference type="EMBL" id="QYF49010.1"/>
    </source>
</evidence>
<keyword evidence="2" id="KW-1185">Reference proteome</keyword>
<dbReference type="Pfam" id="PF24683">
    <property type="entry name" value="CT021"/>
    <property type="match status" value="1"/>
</dbReference>
<protein>
    <submittedName>
        <fullName evidence="1">Uncharacterized protein</fullName>
    </submittedName>
</protein>
<sequence>MLIKNIRVGFKVFLRTIAKTMKKLIYLALCIFSLPFSVYTAQSTTLKNRFEKGSPGDFIVTAQEGIYTILILRHREKNQLILEEISIPQAQLEIKKIHWQNWLDEKAPGHTSWSLFEIDLSQGKLIESYSINKQSWLYIDSSEFLLSKLLELPLYKVSKEARKKIGPPPGSGEQDFRSIWNPPLVCSGKALKKPSFAVYQGQWPHDQSIIEDCLIDFYFSSLDPLFPFPYWLEIQSTHYTLTIRAIDSGKGLISPIKGTIPHRLPNITVATKRSPEMWTISIQAPVYCHNLKLYAIESDSLSEAILIPFQLRLGSGEEVFIDICPAALHKILKKGSYYRWVLIPASDSLVQIHSWESFLWE</sequence>
<gene>
    <name evidence="1" type="ORF">RHABOEDO_001261</name>
</gene>
<name>A0ABX8V6B5_9BACT</name>
<dbReference type="EMBL" id="CP075587">
    <property type="protein sequence ID" value="QYF49010.1"/>
    <property type="molecule type" value="Genomic_DNA"/>
</dbReference>
<dbReference type="Proteomes" id="UP000826014">
    <property type="component" value="Chromosome"/>
</dbReference>